<evidence type="ECO:0000256" key="4">
    <source>
        <dbReference type="ARBA" id="ARBA00022475"/>
    </source>
</evidence>
<dbReference type="Proteomes" id="UP000552757">
    <property type="component" value="Unassembled WGS sequence"/>
</dbReference>
<reference evidence="13 14" key="1">
    <citation type="submission" date="2020-08" db="EMBL/GenBank/DDBJ databases">
        <title>Genomic Encyclopedia of Type Strains, Phase IV (KMG-IV): sequencing the most valuable type-strain genomes for metagenomic binning, comparative biology and taxonomic classification.</title>
        <authorList>
            <person name="Goeker M."/>
        </authorList>
    </citation>
    <scope>NUCLEOTIDE SEQUENCE [LARGE SCALE GENOMIC DNA]</scope>
    <source>
        <strain evidence="13 14">DSM 29348</strain>
    </source>
</reference>
<dbReference type="GO" id="GO:0005524">
    <property type="term" value="F:ATP binding"/>
    <property type="evidence" value="ECO:0007669"/>
    <property type="project" value="UniProtKB-KW"/>
</dbReference>
<keyword evidence="6" id="KW-0808">Transferase</keyword>
<dbReference type="Pfam" id="PF00672">
    <property type="entry name" value="HAMP"/>
    <property type="match status" value="1"/>
</dbReference>
<dbReference type="SUPFAM" id="SSF55874">
    <property type="entry name" value="ATPase domain of HSP90 chaperone/DNA topoisomerase II/histidine kinase"/>
    <property type="match status" value="1"/>
</dbReference>
<dbReference type="PANTHER" id="PTHR44936:SF10">
    <property type="entry name" value="SENSOR PROTEIN RSTB"/>
    <property type="match status" value="1"/>
</dbReference>
<evidence type="ECO:0000256" key="10">
    <source>
        <dbReference type="SAM" id="Phobius"/>
    </source>
</evidence>
<evidence type="ECO:0000256" key="5">
    <source>
        <dbReference type="ARBA" id="ARBA00022553"/>
    </source>
</evidence>
<evidence type="ECO:0000259" key="11">
    <source>
        <dbReference type="PROSITE" id="PS50109"/>
    </source>
</evidence>
<dbReference type="InterPro" id="IPR005467">
    <property type="entry name" value="His_kinase_dom"/>
</dbReference>
<dbReference type="InterPro" id="IPR036097">
    <property type="entry name" value="HisK_dim/P_sf"/>
</dbReference>
<name>A0A7W6DF67_9SPHN</name>
<dbReference type="InterPro" id="IPR003594">
    <property type="entry name" value="HATPase_dom"/>
</dbReference>
<dbReference type="GO" id="GO:0000155">
    <property type="term" value="F:phosphorelay sensor kinase activity"/>
    <property type="evidence" value="ECO:0007669"/>
    <property type="project" value="InterPro"/>
</dbReference>
<dbReference type="Gene3D" id="3.30.565.10">
    <property type="entry name" value="Histidine kinase-like ATPase, C-terminal domain"/>
    <property type="match status" value="1"/>
</dbReference>
<dbReference type="InterPro" id="IPR036890">
    <property type="entry name" value="HATPase_C_sf"/>
</dbReference>
<dbReference type="SUPFAM" id="SSF47384">
    <property type="entry name" value="Homodimeric domain of signal transducing histidine kinase"/>
    <property type="match status" value="1"/>
</dbReference>
<keyword evidence="9" id="KW-0067">ATP-binding</keyword>
<dbReference type="SMART" id="SM00387">
    <property type="entry name" value="HATPase_c"/>
    <property type="match status" value="1"/>
</dbReference>
<evidence type="ECO:0000256" key="7">
    <source>
        <dbReference type="ARBA" id="ARBA00022741"/>
    </source>
</evidence>
<keyword evidence="10" id="KW-0812">Transmembrane</keyword>
<keyword evidence="10" id="KW-1133">Transmembrane helix</keyword>
<keyword evidence="5" id="KW-0597">Phosphoprotein</keyword>
<accession>A0A7W6DF67</accession>
<feature type="transmembrane region" description="Helical" evidence="10">
    <location>
        <begin position="166"/>
        <end position="184"/>
    </location>
</feature>
<evidence type="ECO:0000256" key="6">
    <source>
        <dbReference type="ARBA" id="ARBA00022679"/>
    </source>
</evidence>
<dbReference type="PROSITE" id="PS50885">
    <property type="entry name" value="HAMP"/>
    <property type="match status" value="1"/>
</dbReference>
<proteinExistence type="predicted"/>
<feature type="transmembrane region" description="Helical" evidence="10">
    <location>
        <begin position="6"/>
        <end position="28"/>
    </location>
</feature>
<dbReference type="SMART" id="SM00304">
    <property type="entry name" value="HAMP"/>
    <property type="match status" value="1"/>
</dbReference>
<dbReference type="InterPro" id="IPR003661">
    <property type="entry name" value="HisK_dim/P_dom"/>
</dbReference>
<dbReference type="Pfam" id="PF02518">
    <property type="entry name" value="HATPase_c"/>
    <property type="match status" value="1"/>
</dbReference>
<dbReference type="InterPro" id="IPR003660">
    <property type="entry name" value="HAMP_dom"/>
</dbReference>
<protein>
    <recommendedName>
        <fullName evidence="3">histidine kinase</fullName>
        <ecNumber evidence="3">2.7.13.3</ecNumber>
    </recommendedName>
</protein>
<evidence type="ECO:0000256" key="3">
    <source>
        <dbReference type="ARBA" id="ARBA00012438"/>
    </source>
</evidence>
<comment type="caution">
    <text evidence="13">The sequence shown here is derived from an EMBL/GenBank/DDBJ whole genome shotgun (WGS) entry which is preliminary data.</text>
</comment>
<dbReference type="InterPro" id="IPR050980">
    <property type="entry name" value="2C_sensor_his_kinase"/>
</dbReference>
<dbReference type="CDD" id="cd06225">
    <property type="entry name" value="HAMP"/>
    <property type="match status" value="1"/>
</dbReference>
<keyword evidence="7" id="KW-0547">Nucleotide-binding</keyword>
<dbReference type="GO" id="GO:0005886">
    <property type="term" value="C:plasma membrane"/>
    <property type="evidence" value="ECO:0007669"/>
    <property type="project" value="UniProtKB-SubCell"/>
</dbReference>
<dbReference type="EMBL" id="JACIEB010000003">
    <property type="protein sequence ID" value="MBB3982176.1"/>
    <property type="molecule type" value="Genomic_DNA"/>
</dbReference>
<organism evidence="13 14">
    <name type="scientific">Sphingobium fontiphilum</name>
    <dbReference type="NCBI Taxonomy" id="944425"/>
    <lineage>
        <taxon>Bacteria</taxon>
        <taxon>Pseudomonadati</taxon>
        <taxon>Pseudomonadota</taxon>
        <taxon>Alphaproteobacteria</taxon>
        <taxon>Sphingomonadales</taxon>
        <taxon>Sphingomonadaceae</taxon>
        <taxon>Sphingobium</taxon>
    </lineage>
</organism>
<evidence type="ECO:0000256" key="8">
    <source>
        <dbReference type="ARBA" id="ARBA00022777"/>
    </source>
</evidence>
<dbReference type="CDD" id="cd00082">
    <property type="entry name" value="HisKA"/>
    <property type="match status" value="1"/>
</dbReference>
<dbReference type="SMART" id="SM00388">
    <property type="entry name" value="HisKA"/>
    <property type="match status" value="1"/>
</dbReference>
<evidence type="ECO:0000256" key="2">
    <source>
        <dbReference type="ARBA" id="ARBA00004651"/>
    </source>
</evidence>
<feature type="domain" description="Histidine kinase" evidence="11">
    <location>
        <begin position="245"/>
        <end position="444"/>
    </location>
</feature>
<evidence type="ECO:0000256" key="9">
    <source>
        <dbReference type="ARBA" id="ARBA00022840"/>
    </source>
</evidence>
<dbReference type="PROSITE" id="PS50109">
    <property type="entry name" value="HIS_KIN"/>
    <property type="match status" value="1"/>
</dbReference>
<feature type="domain" description="HAMP" evidence="12">
    <location>
        <begin position="185"/>
        <end position="237"/>
    </location>
</feature>
<dbReference type="EC" id="2.7.13.3" evidence="3"/>
<dbReference type="PANTHER" id="PTHR44936">
    <property type="entry name" value="SENSOR PROTEIN CREC"/>
    <property type="match status" value="1"/>
</dbReference>
<sequence>MGTTLSFRIGMVMLVGFILMQLLLLLVWQTPGRGGADANYGLPAPATLARMVDAMERAGPAGAAELADSYDGSIFTVTIGRTPPNDFREVPTALSELASRYRRALADHNVVVDGGPGVFGAWMGDRARPMRFFVPIRLTIWMRDGRVLILTGRPSRALSAYLARRSLLGAVSGALLLLMLWIALRQTTRPLRRLTRATQALGDDLRAPDATVEGSRETRALAQAFNDMKARIVSLMDERTFILAGIAHDMRTYLTRLRLRAEFIADDGQRARAERDLDQMSALLDDNLLFASIDRHNVTPMQRIDLSALTRALVEARFEADRIAVSAHEPALIEAEAAGLERIFGNLVDNGFRHADLMRIAVRQDAHTIVWQFEDNGPGVAPADLPQLGLAYHRLDPSRNPKAGGAGLGLAIVQALADAMRAQVAFGTSNDGGLRINIVFRKNATT</sequence>
<keyword evidence="14" id="KW-1185">Reference proteome</keyword>
<dbReference type="SUPFAM" id="SSF158472">
    <property type="entry name" value="HAMP domain-like"/>
    <property type="match status" value="1"/>
</dbReference>
<comment type="catalytic activity">
    <reaction evidence="1">
        <text>ATP + protein L-histidine = ADP + protein N-phospho-L-histidine.</text>
        <dbReference type="EC" id="2.7.13.3"/>
    </reaction>
</comment>
<dbReference type="RefSeq" id="WP_183955222.1">
    <property type="nucleotide sequence ID" value="NZ_JACIEB010000003.1"/>
</dbReference>
<keyword evidence="8 13" id="KW-0418">Kinase</keyword>
<evidence type="ECO:0000313" key="14">
    <source>
        <dbReference type="Proteomes" id="UP000552757"/>
    </source>
</evidence>
<dbReference type="Gene3D" id="1.10.287.130">
    <property type="match status" value="1"/>
</dbReference>
<dbReference type="AlphaFoldDB" id="A0A7W6DF67"/>
<evidence type="ECO:0000256" key="1">
    <source>
        <dbReference type="ARBA" id="ARBA00000085"/>
    </source>
</evidence>
<keyword evidence="4" id="KW-1003">Cell membrane</keyword>
<evidence type="ECO:0000313" key="13">
    <source>
        <dbReference type="EMBL" id="MBB3982176.1"/>
    </source>
</evidence>
<keyword evidence="10" id="KW-0472">Membrane</keyword>
<evidence type="ECO:0000259" key="12">
    <source>
        <dbReference type="PROSITE" id="PS50885"/>
    </source>
</evidence>
<comment type="subcellular location">
    <subcellularLocation>
        <location evidence="2">Cell membrane</location>
        <topology evidence="2">Multi-pass membrane protein</topology>
    </subcellularLocation>
</comment>
<gene>
    <name evidence="13" type="ORF">GGR44_001835</name>
</gene>